<organism evidence="1 2">
    <name type="scientific">Mauremys mutica</name>
    <name type="common">yellowpond turtle</name>
    <dbReference type="NCBI Taxonomy" id="74926"/>
    <lineage>
        <taxon>Eukaryota</taxon>
        <taxon>Metazoa</taxon>
        <taxon>Chordata</taxon>
        <taxon>Craniata</taxon>
        <taxon>Vertebrata</taxon>
        <taxon>Euteleostomi</taxon>
        <taxon>Archelosauria</taxon>
        <taxon>Testudinata</taxon>
        <taxon>Testudines</taxon>
        <taxon>Cryptodira</taxon>
        <taxon>Durocryptodira</taxon>
        <taxon>Testudinoidea</taxon>
        <taxon>Geoemydidae</taxon>
        <taxon>Geoemydinae</taxon>
        <taxon>Mauremys</taxon>
    </lineage>
</organism>
<gene>
    <name evidence="1" type="ORF">KIL84_016103</name>
</gene>
<accession>A0A9D3WTX2</accession>
<comment type="caution">
    <text evidence="1">The sequence shown here is derived from an EMBL/GenBank/DDBJ whole genome shotgun (WGS) entry which is preliminary data.</text>
</comment>
<keyword evidence="2" id="KW-1185">Reference proteome</keyword>
<name>A0A9D3WTX2_9SAUR</name>
<evidence type="ECO:0000313" key="2">
    <source>
        <dbReference type="Proteomes" id="UP000827986"/>
    </source>
</evidence>
<sequence>MRNHHSSWHAPKLSSPHHQATGMPYTMPLLDFVCKTGSWKPNSCRCSHSETTYECFWCKCLELVCVCVCTHARALILSVPECVHVHPSVLLLEPLVLSHLKWVYAKIQESLCYSFL</sequence>
<reference evidence="1" key="1">
    <citation type="submission" date="2021-09" db="EMBL/GenBank/DDBJ databases">
        <title>The genome of Mauremys mutica provides insights into the evolution of semi-aquatic lifestyle.</title>
        <authorList>
            <person name="Gong S."/>
            <person name="Gao Y."/>
        </authorList>
    </citation>
    <scope>NUCLEOTIDE SEQUENCE</scope>
    <source>
        <strain evidence="1">MM-2020</strain>
        <tissue evidence="1">Muscle</tissue>
    </source>
</reference>
<dbReference type="AlphaFoldDB" id="A0A9D3WTX2"/>
<evidence type="ECO:0000313" key="1">
    <source>
        <dbReference type="EMBL" id="KAH1166931.1"/>
    </source>
</evidence>
<dbReference type="EMBL" id="JAHDVG010000487">
    <property type="protein sequence ID" value="KAH1166931.1"/>
    <property type="molecule type" value="Genomic_DNA"/>
</dbReference>
<protein>
    <submittedName>
        <fullName evidence="1">Uncharacterized protein</fullName>
    </submittedName>
</protein>
<proteinExistence type="predicted"/>
<dbReference type="Proteomes" id="UP000827986">
    <property type="component" value="Unassembled WGS sequence"/>
</dbReference>